<gene>
    <name evidence="1" type="ORF">JMJ77_001916</name>
</gene>
<evidence type="ECO:0000313" key="1">
    <source>
        <dbReference type="EMBL" id="KAG7051291.1"/>
    </source>
</evidence>
<keyword evidence="2" id="KW-1185">Reference proteome</keyword>
<reference evidence="1" key="1">
    <citation type="submission" date="2021-05" db="EMBL/GenBank/DDBJ databases">
        <title>Comparative genomics of three Colletotrichum scovillei strains and genetic complementation revealed genes involved fungal growth and virulence on chili pepper.</title>
        <authorList>
            <person name="Hsieh D.-K."/>
            <person name="Chuang S.-C."/>
            <person name="Chen C.-Y."/>
            <person name="Chao Y.-T."/>
            <person name="Lu M.-Y.J."/>
            <person name="Lee M.-H."/>
            <person name="Shih M.-C."/>
        </authorList>
    </citation>
    <scope>NUCLEOTIDE SEQUENCE</scope>
    <source>
        <strain evidence="1">Coll-153</strain>
    </source>
</reference>
<proteinExistence type="predicted"/>
<dbReference type="Proteomes" id="UP000699042">
    <property type="component" value="Unassembled WGS sequence"/>
</dbReference>
<dbReference type="AlphaFoldDB" id="A0A9P7UDP6"/>
<accession>A0A9P7UDP6</accession>
<dbReference type="EMBL" id="JAESDN010000004">
    <property type="protein sequence ID" value="KAG7051291.1"/>
    <property type="molecule type" value="Genomic_DNA"/>
</dbReference>
<organism evidence="1 2">
    <name type="scientific">Colletotrichum scovillei</name>
    <dbReference type="NCBI Taxonomy" id="1209932"/>
    <lineage>
        <taxon>Eukaryota</taxon>
        <taxon>Fungi</taxon>
        <taxon>Dikarya</taxon>
        <taxon>Ascomycota</taxon>
        <taxon>Pezizomycotina</taxon>
        <taxon>Sordariomycetes</taxon>
        <taxon>Hypocreomycetidae</taxon>
        <taxon>Glomerellales</taxon>
        <taxon>Glomerellaceae</taxon>
        <taxon>Colletotrichum</taxon>
        <taxon>Colletotrichum acutatum species complex</taxon>
    </lineage>
</organism>
<name>A0A9P7UDP6_9PEZI</name>
<protein>
    <submittedName>
        <fullName evidence="1">Uncharacterized protein</fullName>
    </submittedName>
</protein>
<sequence length="148" mass="16585">MAGATGVTIGPFLAHILPYFKPCFHQCSRQELADHRYILQYRAIFREWTKRMRKAKGPSLHPHLLKQVPRFMLIVGVGKSSSSVLGSEHGYSCLSPSLNTLHCRLHESASAHAACTVRIYSLVEVPYQDMKLSPTPQIDGAGRQQIRT</sequence>
<comment type="caution">
    <text evidence="1">The sequence shown here is derived from an EMBL/GenBank/DDBJ whole genome shotgun (WGS) entry which is preliminary data.</text>
</comment>
<evidence type="ECO:0000313" key="2">
    <source>
        <dbReference type="Proteomes" id="UP000699042"/>
    </source>
</evidence>